<name>A0A2P5Y632_GOSBA</name>
<dbReference type="EMBL" id="KZ663648">
    <property type="protein sequence ID" value="PPS11037.1"/>
    <property type="molecule type" value="Genomic_DNA"/>
</dbReference>
<accession>A0A2P5Y632</accession>
<dbReference type="Proteomes" id="UP000239757">
    <property type="component" value="Unassembled WGS sequence"/>
</dbReference>
<evidence type="ECO:0000256" key="1">
    <source>
        <dbReference type="SAM" id="MobiDB-lite"/>
    </source>
</evidence>
<sequence length="229" mass="25564">MMKLEEDTPVVVEVGSTTTVSSEEFIVVVRQDMAAIENLFHAQRCQSMKPPHELDDGWVVAEMVGPCVMKGHHQECPLGPPTRLIGRGGTEKVPCQSSHIGTNGDDSSPMPLRLMANGEGNKIGTLNWGKTTKMELDRSRITKLRHNYLEVESQTEFEFELKELGPKYVEKFLLRSQGKLENGCLISEVGPEDDAAPFLFFVAWDIDGGVVVGVRAWQEGRVKELKRLR</sequence>
<proteinExistence type="predicted"/>
<evidence type="ECO:0000313" key="2">
    <source>
        <dbReference type="EMBL" id="PPS11037.1"/>
    </source>
</evidence>
<dbReference type="AlphaFoldDB" id="A0A2P5Y632"/>
<reference evidence="2 3" key="1">
    <citation type="submission" date="2015-01" db="EMBL/GenBank/DDBJ databases">
        <title>Genome of allotetraploid Gossypium barbadense reveals genomic plasticity and fiber elongation in cotton evolution.</title>
        <authorList>
            <person name="Chen X."/>
            <person name="Liu X."/>
            <person name="Zhao B."/>
            <person name="Zheng H."/>
            <person name="Hu Y."/>
            <person name="Lu G."/>
            <person name="Yang C."/>
            <person name="Chen J."/>
            <person name="Shan C."/>
            <person name="Zhang L."/>
            <person name="Zhou Y."/>
            <person name="Wang L."/>
            <person name="Guo W."/>
            <person name="Bai Y."/>
            <person name="Ruan J."/>
            <person name="Shangguan X."/>
            <person name="Mao Y."/>
            <person name="Jiang J."/>
            <person name="Zhu Y."/>
            <person name="Lei J."/>
            <person name="Kang H."/>
            <person name="Chen S."/>
            <person name="He X."/>
            <person name="Wang R."/>
            <person name="Wang Y."/>
            <person name="Chen J."/>
            <person name="Wang L."/>
            <person name="Yu S."/>
            <person name="Wang B."/>
            <person name="Wei J."/>
            <person name="Song S."/>
            <person name="Lu X."/>
            <person name="Gao Z."/>
            <person name="Gu W."/>
            <person name="Deng X."/>
            <person name="Ma D."/>
            <person name="Wang S."/>
            <person name="Liang W."/>
            <person name="Fang L."/>
            <person name="Cai C."/>
            <person name="Zhu X."/>
            <person name="Zhou B."/>
            <person name="Zhang Y."/>
            <person name="Chen Z."/>
            <person name="Xu S."/>
            <person name="Zhu R."/>
            <person name="Wang S."/>
            <person name="Zhang T."/>
            <person name="Zhao G."/>
        </authorList>
    </citation>
    <scope>NUCLEOTIDE SEQUENCE [LARGE SCALE GENOMIC DNA]</scope>
    <source>
        <strain evidence="3">cv. Xinhai21</strain>
        <tissue evidence="2">Leaf</tissue>
    </source>
</reference>
<organism evidence="2 3">
    <name type="scientific">Gossypium barbadense</name>
    <name type="common">Sea Island cotton</name>
    <name type="synonym">Hibiscus barbadensis</name>
    <dbReference type="NCBI Taxonomy" id="3634"/>
    <lineage>
        <taxon>Eukaryota</taxon>
        <taxon>Viridiplantae</taxon>
        <taxon>Streptophyta</taxon>
        <taxon>Embryophyta</taxon>
        <taxon>Tracheophyta</taxon>
        <taxon>Spermatophyta</taxon>
        <taxon>Magnoliopsida</taxon>
        <taxon>eudicotyledons</taxon>
        <taxon>Gunneridae</taxon>
        <taxon>Pentapetalae</taxon>
        <taxon>rosids</taxon>
        <taxon>malvids</taxon>
        <taxon>Malvales</taxon>
        <taxon>Malvaceae</taxon>
        <taxon>Malvoideae</taxon>
        <taxon>Gossypium</taxon>
    </lineage>
</organism>
<feature type="region of interest" description="Disordered" evidence="1">
    <location>
        <begin position="89"/>
        <end position="110"/>
    </location>
</feature>
<evidence type="ECO:0000313" key="3">
    <source>
        <dbReference type="Proteomes" id="UP000239757"/>
    </source>
</evidence>
<gene>
    <name evidence="2" type="ORF">GOBAR_AA09604</name>
</gene>
<protein>
    <submittedName>
        <fullName evidence="2">Uncharacterized protein</fullName>
    </submittedName>
</protein>
<feature type="compositionally biased region" description="Polar residues" evidence="1">
    <location>
        <begin position="95"/>
        <end position="106"/>
    </location>
</feature>